<proteinExistence type="predicted"/>
<name>A0ABQ9VWA0_SAGOE</name>
<gene>
    <name evidence="2" type="ORF">P7K49_007390</name>
</gene>
<dbReference type="Pfam" id="PF00927">
    <property type="entry name" value="Transglut_C"/>
    <property type="match status" value="1"/>
</dbReference>
<accession>A0ABQ9VWA0</accession>
<keyword evidence="3" id="KW-1185">Reference proteome</keyword>
<dbReference type="InterPro" id="IPR008958">
    <property type="entry name" value="Transglutaminase_C"/>
</dbReference>
<dbReference type="EMBL" id="JASSZA010000004">
    <property type="protein sequence ID" value="KAK2113124.1"/>
    <property type="molecule type" value="Genomic_DNA"/>
</dbReference>
<protein>
    <recommendedName>
        <fullName evidence="1">Transglutaminase C-terminal domain-containing protein</fullName>
    </recommendedName>
</protein>
<sequence length="131" mass="14970">MEGEIRKTGQKEERLALETALMYGVKKPFNTEGVIKSRSNVDMDFEVENAVLGQDLKLTITFQNKSHRHYTTTAYLSANIIFYTGVSKAEFKKETFSVMLEPLSCKLTAVWFSLRLDVWSPSCYVFMPIIA</sequence>
<evidence type="ECO:0000313" key="2">
    <source>
        <dbReference type="EMBL" id="KAK2113124.1"/>
    </source>
</evidence>
<evidence type="ECO:0000259" key="1">
    <source>
        <dbReference type="Pfam" id="PF00927"/>
    </source>
</evidence>
<dbReference type="PANTHER" id="PTHR11590">
    <property type="entry name" value="PROTEIN-GLUTAMINE GAMMA-GLUTAMYLTRANSFERASE"/>
    <property type="match status" value="1"/>
</dbReference>
<dbReference type="PANTHER" id="PTHR11590:SF42">
    <property type="entry name" value="COAGULATION FACTOR XIII A CHAIN"/>
    <property type="match status" value="1"/>
</dbReference>
<feature type="domain" description="Transglutaminase C-terminal" evidence="1">
    <location>
        <begin position="41"/>
        <end position="106"/>
    </location>
</feature>
<dbReference type="InterPro" id="IPR050779">
    <property type="entry name" value="Transglutaminase"/>
</dbReference>
<dbReference type="InterPro" id="IPR013783">
    <property type="entry name" value="Ig-like_fold"/>
</dbReference>
<dbReference type="Proteomes" id="UP001266305">
    <property type="component" value="Unassembled WGS sequence"/>
</dbReference>
<dbReference type="SUPFAM" id="SSF49309">
    <property type="entry name" value="Transglutaminase, two C-terminal domains"/>
    <property type="match status" value="1"/>
</dbReference>
<evidence type="ECO:0000313" key="3">
    <source>
        <dbReference type="Proteomes" id="UP001266305"/>
    </source>
</evidence>
<reference evidence="2 3" key="1">
    <citation type="submission" date="2023-05" db="EMBL/GenBank/DDBJ databases">
        <title>B98-5 Cell Line De Novo Hybrid Assembly: An Optical Mapping Approach.</title>
        <authorList>
            <person name="Kananen K."/>
            <person name="Auerbach J.A."/>
            <person name="Kautto E."/>
            <person name="Blachly J.S."/>
        </authorList>
    </citation>
    <scope>NUCLEOTIDE SEQUENCE [LARGE SCALE GENOMIC DNA]</scope>
    <source>
        <strain evidence="2">B95-8</strain>
        <tissue evidence="2">Cell line</tissue>
    </source>
</reference>
<dbReference type="InterPro" id="IPR036238">
    <property type="entry name" value="Transglutaminase_C_sf"/>
</dbReference>
<dbReference type="Gene3D" id="2.60.40.10">
    <property type="entry name" value="Immunoglobulins"/>
    <property type="match status" value="1"/>
</dbReference>
<organism evidence="2 3">
    <name type="scientific">Saguinus oedipus</name>
    <name type="common">Cotton-top tamarin</name>
    <name type="synonym">Oedipomidas oedipus</name>
    <dbReference type="NCBI Taxonomy" id="9490"/>
    <lineage>
        <taxon>Eukaryota</taxon>
        <taxon>Metazoa</taxon>
        <taxon>Chordata</taxon>
        <taxon>Craniata</taxon>
        <taxon>Vertebrata</taxon>
        <taxon>Euteleostomi</taxon>
        <taxon>Mammalia</taxon>
        <taxon>Eutheria</taxon>
        <taxon>Euarchontoglires</taxon>
        <taxon>Primates</taxon>
        <taxon>Haplorrhini</taxon>
        <taxon>Platyrrhini</taxon>
        <taxon>Cebidae</taxon>
        <taxon>Callitrichinae</taxon>
        <taxon>Saguinus</taxon>
    </lineage>
</organism>
<comment type="caution">
    <text evidence="2">The sequence shown here is derived from an EMBL/GenBank/DDBJ whole genome shotgun (WGS) entry which is preliminary data.</text>
</comment>